<dbReference type="InterPro" id="IPR003772">
    <property type="entry name" value="YceD"/>
</dbReference>
<gene>
    <name evidence="7" type="ORF">SPICUR_04620</name>
</gene>
<comment type="similarity">
    <text evidence="2">Belongs to the DUF177 domain family.</text>
</comment>
<reference evidence="7 8" key="1">
    <citation type="journal article" date="2013" name="BMC Genomics">
        <title>Genomes of "Spiribacter", a streamlined, successful halophilic bacterium.</title>
        <authorList>
            <person name="Lopez-Perez M."/>
            <person name="Ghai R."/>
            <person name="Leon M.J."/>
            <person name="Rodriguez-Olmos A."/>
            <person name="Copa-Patino J.L."/>
            <person name="Soliveri J."/>
            <person name="Sanchez-Porro C."/>
            <person name="Ventosa A."/>
            <person name="Rodriguez-Valera F."/>
        </authorList>
    </citation>
    <scope>NUCLEOTIDE SEQUENCE [LARGE SCALE GENOMIC DNA]</scope>
    <source>
        <strain evidence="7 8">UAH-SP71</strain>
    </source>
</reference>
<accession>U5T6E1</accession>
<dbReference type="InterPro" id="IPR039255">
    <property type="entry name" value="YceD_bac"/>
</dbReference>
<keyword evidence="8" id="KW-1185">Reference proteome</keyword>
<dbReference type="HOGENOM" id="CLU_094127_2_0_6"/>
<evidence type="ECO:0000313" key="8">
    <source>
        <dbReference type="Proteomes" id="UP000017640"/>
    </source>
</evidence>
<keyword evidence="4" id="KW-0690">Ribosome biogenesis</keyword>
<dbReference type="KEGG" id="spiu:SPICUR_04620"/>
<dbReference type="GO" id="GO:0042254">
    <property type="term" value="P:ribosome biogenesis"/>
    <property type="evidence" value="ECO:0007669"/>
    <property type="project" value="UniProtKB-KW"/>
</dbReference>
<dbReference type="EMBL" id="CP005990">
    <property type="protein sequence ID" value="AGY91903.1"/>
    <property type="molecule type" value="Genomic_DNA"/>
</dbReference>
<evidence type="ECO:0000256" key="2">
    <source>
        <dbReference type="ARBA" id="ARBA00010740"/>
    </source>
</evidence>
<evidence type="ECO:0000313" key="7">
    <source>
        <dbReference type="EMBL" id="AGY91903.1"/>
    </source>
</evidence>
<dbReference type="Pfam" id="PF02620">
    <property type="entry name" value="YceD"/>
    <property type="match status" value="1"/>
</dbReference>
<comment type="function">
    <text evidence="1">Plays a role in synthesis, processing and/or stability of 23S rRNA.</text>
</comment>
<feature type="region of interest" description="Disordered" evidence="6">
    <location>
        <begin position="139"/>
        <end position="158"/>
    </location>
</feature>
<dbReference type="GO" id="GO:0005829">
    <property type="term" value="C:cytosol"/>
    <property type="evidence" value="ECO:0007669"/>
    <property type="project" value="TreeGrafter"/>
</dbReference>
<evidence type="ECO:0000256" key="6">
    <source>
        <dbReference type="SAM" id="MobiDB-lite"/>
    </source>
</evidence>
<dbReference type="Proteomes" id="UP000017640">
    <property type="component" value="Chromosome"/>
</dbReference>
<sequence>MHNDELPASIGMERLAPGEHSWAGALVGQPLPRIRDLGGSADEVTGSLTLSVGDQRPRLQGECQAVVTIDCERCLAPVSIPVHGHFDLIVVDRIEQADAYGAEAPVVVAPKGQLDVVAMLEDEIILALPLIPMHDDTNCDGGQRHFGPADEPAPVRENPFQALESLKRDDSGETH</sequence>
<dbReference type="STRING" id="1335757.SPICUR_04620"/>
<dbReference type="AlphaFoldDB" id="U5T6E1"/>
<dbReference type="PANTHER" id="PTHR38099:SF1">
    <property type="entry name" value="LARGE RIBOSOMAL RNA SUBUNIT ACCUMULATION PROTEIN YCED"/>
    <property type="match status" value="1"/>
</dbReference>
<proteinExistence type="inferred from homology"/>
<organism evidence="7 8">
    <name type="scientific">Spiribacter curvatus</name>
    <dbReference type="NCBI Taxonomy" id="1335757"/>
    <lineage>
        <taxon>Bacteria</taxon>
        <taxon>Pseudomonadati</taxon>
        <taxon>Pseudomonadota</taxon>
        <taxon>Gammaproteobacteria</taxon>
        <taxon>Chromatiales</taxon>
        <taxon>Ectothiorhodospiraceae</taxon>
        <taxon>Spiribacter</taxon>
    </lineage>
</organism>
<protein>
    <recommendedName>
        <fullName evidence="3">Large ribosomal RNA subunit accumulation protein YceD</fullName>
    </recommendedName>
    <alternativeName>
        <fullName evidence="5">23S rRNA accumulation protein YceD</fullName>
    </alternativeName>
</protein>
<dbReference type="PANTHER" id="PTHR38099">
    <property type="entry name" value="LARGE RIBOSOMAL RNA SUBUNIT ACCUMULATION PROTEIN YCED"/>
    <property type="match status" value="1"/>
</dbReference>
<evidence type="ECO:0000256" key="1">
    <source>
        <dbReference type="ARBA" id="ARBA00002868"/>
    </source>
</evidence>
<evidence type="ECO:0000256" key="5">
    <source>
        <dbReference type="ARBA" id="ARBA00031841"/>
    </source>
</evidence>
<name>U5T6E1_9GAMM</name>
<evidence type="ECO:0000256" key="4">
    <source>
        <dbReference type="ARBA" id="ARBA00022517"/>
    </source>
</evidence>
<dbReference type="eggNOG" id="COG1399">
    <property type="taxonomic scope" value="Bacteria"/>
</dbReference>
<evidence type="ECO:0000256" key="3">
    <source>
        <dbReference type="ARBA" id="ARBA00015716"/>
    </source>
</evidence>